<protein>
    <recommendedName>
        <fullName evidence="9">Vesicle transport protein</fullName>
    </recommendedName>
</protein>
<evidence type="ECO:0000313" key="10">
    <source>
        <dbReference type="EMBL" id="KAK6619819.1"/>
    </source>
</evidence>
<comment type="subcellular location">
    <subcellularLocation>
        <location evidence="2 9">Membrane</location>
        <topology evidence="2 9">Multi-pass membrane protein</topology>
    </subcellularLocation>
</comment>
<evidence type="ECO:0000256" key="9">
    <source>
        <dbReference type="RuleBase" id="RU363111"/>
    </source>
</evidence>
<keyword evidence="4 9" id="KW-0812">Transmembrane</keyword>
<gene>
    <name evidence="10" type="ORF">RUM44_006218</name>
</gene>
<feature type="transmembrane region" description="Helical" evidence="9">
    <location>
        <begin position="69"/>
        <end position="90"/>
    </location>
</feature>
<keyword evidence="5 9" id="KW-0653">Protein transport</keyword>
<keyword evidence="7 9" id="KW-0472">Membrane</keyword>
<accession>A0ABR1AHH5</accession>
<dbReference type="PANTHER" id="PTHR23137">
    <property type="entry name" value="VESICLE TRANSPORT PROTEIN-RELATED"/>
    <property type="match status" value="1"/>
</dbReference>
<comment type="function">
    <text evidence="1 9">May be involved in fusion of retrograde transport vesicles derived from an endocytic compartment with the Golgi complex.</text>
</comment>
<keyword evidence="11" id="KW-1185">Reference proteome</keyword>
<dbReference type="Pfam" id="PF04178">
    <property type="entry name" value="Got1"/>
    <property type="match status" value="1"/>
</dbReference>
<evidence type="ECO:0000256" key="2">
    <source>
        <dbReference type="ARBA" id="ARBA00004141"/>
    </source>
</evidence>
<feature type="transmembrane region" description="Helical" evidence="9">
    <location>
        <begin position="126"/>
        <end position="147"/>
    </location>
</feature>
<feature type="transmembrane region" description="Helical" evidence="9">
    <location>
        <begin position="102"/>
        <end position="120"/>
    </location>
</feature>
<proteinExistence type="inferred from homology"/>
<evidence type="ECO:0000313" key="11">
    <source>
        <dbReference type="Proteomes" id="UP001359485"/>
    </source>
</evidence>
<dbReference type="EMBL" id="JAWJWF010000048">
    <property type="protein sequence ID" value="KAK6619819.1"/>
    <property type="molecule type" value="Genomic_DNA"/>
</dbReference>
<comment type="caution">
    <text evidence="10">The sequence shown here is derived from an EMBL/GenBank/DDBJ whole genome shotgun (WGS) entry which is preliminary data.</text>
</comment>
<evidence type="ECO:0000256" key="3">
    <source>
        <dbReference type="ARBA" id="ARBA00022448"/>
    </source>
</evidence>
<evidence type="ECO:0000256" key="1">
    <source>
        <dbReference type="ARBA" id="ARBA00003566"/>
    </source>
</evidence>
<sequence>MDKLRKALSGDDQSSQDEETGIIGQISEGLTLSKTTRLKGFIIVFVVGIFCSLLGSFCLFVGLGLASFAIFYTLGNAMSIGSTCFLMGPLNQLKKMFAPTRVIATLLVIVMFCLTLFAAFVGKKALLVLVFIILQSLAMTWYSLSYIPFAREAAKKAVSTCLG</sequence>
<dbReference type="InterPro" id="IPR011691">
    <property type="entry name" value="Vesicle_transpt_SFT2"/>
</dbReference>
<evidence type="ECO:0000256" key="6">
    <source>
        <dbReference type="ARBA" id="ARBA00022989"/>
    </source>
</evidence>
<organism evidence="10 11">
    <name type="scientific">Polyplax serrata</name>
    <name type="common">Common mouse louse</name>
    <dbReference type="NCBI Taxonomy" id="468196"/>
    <lineage>
        <taxon>Eukaryota</taxon>
        <taxon>Metazoa</taxon>
        <taxon>Ecdysozoa</taxon>
        <taxon>Arthropoda</taxon>
        <taxon>Hexapoda</taxon>
        <taxon>Insecta</taxon>
        <taxon>Pterygota</taxon>
        <taxon>Neoptera</taxon>
        <taxon>Paraneoptera</taxon>
        <taxon>Psocodea</taxon>
        <taxon>Troctomorpha</taxon>
        <taxon>Phthiraptera</taxon>
        <taxon>Anoplura</taxon>
        <taxon>Polyplacidae</taxon>
        <taxon>Polyplax</taxon>
    </lineage>
</organism>
<keyword evidence="6 9" id="KW-1133">Transmembrane helix</keyword>
<evidence type="ECO:0000256" key="5">
    <source>
        <dbReference type="ARBA" id="ARBA00022927"/>
    </source>
</evidence>
<evidence type="ECO:0000256" key="7">
    <source>
        <dbReference type="ARBA" id="ARBA00023136"/>
    </source>
</evidence>
<dbReference type="InterPro" id="IPR007305">
    <property type="entry name" value="Vesicle_transpt_Got1/SFT2"/>
</dbReference>
<comment type="similarity">
    <text evidence="8 9">Belongs to the SFT2 family.</text>
</comment>
<dbReference type="PANTHER" id="PTHR23137:SF6">
    <property type="entry name" value="VESICLE TRANSPORT PROTEIN"/>
    <property type="match status" value="1"/>
</dbReference>
<reference evidence="10 11" key="1">
    <citation type="submission" date="2023-09" db="EMBL/GenBank/DDBJ databases">
        <title>Genomes of two closely related lineages of the louse Polyplax serrata with different host specificities.</title>
        <authorList>
            <person name="Martinu J."/>
            <person name="Tarabai H."/>
            <person name="Stefka J."/>
            <person name="Hypsa V."/>
        </authorList>
    </citation>
    <scope>NUCLEOTIDE SEQUENCE [LARGE SCALE GENOMIC DNA]</scope>
    <source>
        <strain evidence="10">98ZLc_SE</strain>
    </source>
</reference>
<dbReference type="Proteomes" id="UP001359485">
    <property type="component" value="Unassembled WGS sequence"/>
</dbReference>
<name>A0ABR1AHH5_POLSC</name>
<keyword evidence="3 9" id="KW-0813">Transport</keyword>
<evidence type="ECO:0000256" key="8">
    <source>
        <dbReference type="ARBA" id="ARBA00025800"/>
    </source>
</evidence>
<evidence type="ECO:0000256" key="4">
    <source>
        <dbReference type="ARBA" id="ARBA00022692"/>
    </source>
</evidence>
<feature type="transmembrane region" description="Helical" evidence="9">
    <location>
        <begin position="41"/>
        <end position="63"/>
    </location>
</feature>